<dbReference type="InterPro" id="IPR020845">
    <property type="entry name" value="AMP-binding_CS"/>
</dbReference>
<evidence type="ECO:0000259" key="3">
    <source>
        <dbReference type="Pfam" id="PF13193"/>
    </source>
</evidence>
<dbReference type="Gene3D" id="3.40.50.12780">
    <property type="entry name" value="N-terminal domain of ligase-like"/>
    <property type="match status" value="1"/>
</dbReference>
<reference evidence="5" key="1">
    <citation type="journal article" date="2014" name="Int. J. Syst. Evol. Microbiol.">
        <title>Complete genome sequence of Corynebacterium casei LMG S-19264T (=DSM 44701T), isolated from a smear-ripened cheese.</title>
        <authorList>
            <consortium name="US DOE Joint Genome Institute (JGI-PGF)"/>
            <person name="Walter F."/>
            <person name="Albersmeier A."/>
            <person name="Kalinowski J."/>
            <person name="Ruckert C."/>
        </authorList>
    </citation>
    <scope>NUCLEOTIDE SEQUENCE</scope>
    <source>
        <strain evidence="5">CCM 7086</strain>
    </source>
</reference>
<evidence type="ECO:0000256" key="1">
    <source>
        <dbReference type="ARBA" id="ARBA00006432"/>
    </source>
</evidence>
<feature type="domain" description="AMP-binding enzyme C-terminal" evidence="3">
    <location>
        <begin position="511"/>
        <end position="592"/>
    </location>
</feature>
<dbReference type="InterPro" id="IPR000873">
    <property type="entry name" value="AMP-dep_synth/lig_dom"/>
</dbReference>
<evidence type="ECO:0000259" key="4">
    <source>
        <dbReference type="Pfam" id="PF16177"/>
    </source>
</evidence>
<dbReference type="Pfam" id="PF00501">
    <property type="entry name" value="AMP-binding"/>
    <property type="match status" value="1"/>
</dbReference>
<dbReference type="Pfam" id="PF16177">
    <property type="entry name" value="ACAS_N"/>
    <property type="match status" value="1"/>
</dbReference>
<dbReference type="InterPro" id="IPR012694">
    <property type="entry name" value="Propion_PrpE"/>
</dbReference>
<dbReference type="InterPro" id="IPR025110">
    <property type="entry name" value="AMP-bd_C"/>
</dbReference>
<dbReference type="AlphaFoldDB" id="A0A8J2UM69"/>
<dbReference type="Proteomes" id="UP000620266">
    <property type="component" value="Unassembled WGS sequence"/>
</dbReference>
<dbReference type="PANTHER" id="PTHR43347">
    <property type="entry name" value="ACYL-COA SYNTHETASE"/>
    <property type="match status" value="1"/>
</dbReference>
<evidence type="ECO:0000259" key="2">
    <source>
        <dbReference type="Pfam" id="PF00501"/>
    </source>
</evidence>
<dbReference type="GO" id="GO:0019629">
    <property type="term" value="P:propionate catabolic process, 2-methylcitrate cycle"/>
    <property type="evidence" value="ECO:0007669"/>
    <property type="project" value="InterPro"/>
</dbReference>
<accession>A0A8J2UM69</accession>
<sequence length="619" mass="67658">MDAHRTLLAQALHQPEQFWAEQARRIEWRTPFARVLDHSHAPFARWFVGGTTNLCYNALDRHLTERGTQAALINVCSETGETRRYSYLELHREVNRMAAVLQSLGVRRGERVLIYLPMIAEAACAMLACARLGAIHSVVFGGFAAASLATRIDDARPVLVIGADAGFQNGRRIAYKPLLDEALALAGHRPAHVLMIDRGLQPFAMMPQRDCLYHVLAAEHADARVACAWLESSEPSYILYTSGTTGRPKGVQRDVGGHAVALATSMALIFGARAGDTMFTTSDIGWVVGHSYGVYGPLIMGMTTLMVEGAPTRPDSGHWWRLVERHRVDLMLTAPTAIRLLKRHGGRFAQQADLSSLKALFLAGEPLDEPTARWAEQVLGKPVIDHYWQTESGSPMLALPREDVAGLPRKTGSPGLPAFGFDFKVVDRDGAPCRPGERGLLVADGPLPPGCLHTLWENNADFMRSYWSGHEGRWRYATFDYGVADADGYIRVLGRSDDIILIAGRRLGTREIEEVLLAHPHVAEAAVIGVPNDLRGQVPLAFVVCGASADDADARAALEAELIRAVGRQLGALARPRSIVFVDALPRTRSGKVLRRMMQGAVNEVQAPLLAAEINRLAA</sequence>
<keyword evidence="6" id="KW-1185">Reference proteome</keyword>
<dbReference type="InterPro" id="IPR045851">
    <property type="entry name" value="AMP-bd_C_sf"/>
</dbReference>
<dbReference type="SUPFAM" id="SSF56801">
    <property type="entry name" value="Acetyl-CoA synthetase-like"/>
    <property type="match status" value="1"/>
</dbReference>
<dbReference type="Gene3D" id="3.30.300.30">
    <property type="match status" value="1"/>
</dbReference>
<name>A0A8J2UM69_9BURK</name>
<dbReference type="EMBL" id="BMCG01000003">
    <property type="protein sequence ID" value="GGC05796.1"/>
    <property type="molecule type" value="Genomic_DNA"/>
</dbReference>
<comment type="similarity">
    <text evidence="1">Belongs to the ATP-dependent AMP-binding enzyme family.</text>
</comment>
<dbReference type="NCBIfam" id="TIGR02316">
    <property type="entry name" value="propion_prpE"/>
    <property type="match status" value="1"/>
</dbReference>
<feature type="domain" description="AMP-dependent synthetase/ligase" evidence="2">
    <location>
        <begin position="61"/>
        <end position="446"/>
    </location>
</feature>
<gene>
    <name evidence="5" type="primary">prpE</name>
    <name evidence="5" type="ORF">GCM10007205_13630</name>
</gene>
<dbReference type="RefSeq" id="WP_188395486.1">
    <property type="nucleotide sequence ID" value="NZ_BMCG01000003.1"/>
</dbReference>
<dbReference type="GO" id="GO:0050218">
    <property type="term" value="F:propionate-CoA ligase activity"/>
    <property type="evidence" value="ECO:0007669"/>
    <property type="project" value="InterPro"/>
</dbReference>
<protein>
    <submittedName>
        <fullName evidence="5">Propionate--CoA ligase</fullName>
    </submittedName>
</protein>
<dbReference type="PANTHER" id="PTHR43347:SF3">
    <property type="entry name" value="ACYL-COA SYNTHETASE SHORT-CHAIN FAMILY MEMBER 3, MITOCHONDRIAL"/>
    <property type="match status" value="1"/>
</dbReference>
<evidence type="ECO:0000313" key="6">
    <source>
        <dbReference type="Proteomes" id="UP000620266"/>
    </source>
</evidence>
<proteinExistence type="inferred from homology"/>
<evidence type="ECO:0000313" key="5">
    <source>
        <dbReference type="EMBL" id="GGC05796.1"/>
    </source>
</evidence>
<dbReference type="Pfam" id="PF13193">
    <property type="entry name" value="AMP-binding_C"/>
    <property type="match status" value="1"/>
</dbReference>
<keyword evidence="5" id="KW-0436">Ligase</keyword>
<reference evidence="5" key="2">
    <citation type="submission" date="2020-09" db="EMBL/GenBank/DDBJ databases">
        <authorList>
            <person name="Sun Q."/>
            <person name="Sedlacek I."/>
        </authorList>
    </citation>
    <scope>NUCLEOTIDE SEQUENCE</scope>
    <source>
        <strain evidence="5">CCM 7086</strain>
    </source>
</reference>
<dbReference type="InterPro" id="IPR042099">
    <property type="entry name" value="ANL_N_sf"/>
</dbReference>
<comment type="caution">
    <text evidence="5">The sequence shown here is derived from an EMBL/GenBank/DDBJ whole genome shotgun (WGS) entry which is preliminary data.</text>
</comment>
<dbReference type="InterPro" id="IPR032387">
    <property type="entry name" value="ACAS_N"/>
</dbReference>
<organism evidence="5 6">
    <name type="scientific">Oxalicibacterium flavum</name>
    <dbReference type="NCBI Taxonomy" id="179467"/>
    <lineage>
        <taxon>Bacteria</taxon>
        <taxon>Pseudomonadati</taxon>
        <taxon>Pseudomonadota</taxon>
        <taxon>Betaproteobacteria</taxon>
        <taxon>Burkholderiales</taxon>
        <taxon>Oxalobacteraceae</taxon>
        <taxon>Oxalicibacterium</taxon>
    </lineage>
</organism>
<dbReference type="PROSITE" id="PS00455">
    <property type="entry name" value="AMP_BINDING"/>
    <property type="match status" value="1"/>
</dbReference>
<feature type="domain" description="Acetyl-coenzyme A synthetase N-terminal" evidence="4">
    <location>
        <begin position="6"/>
        <end position="58"/>
    </location>
</feature>